<evidence type="ECO:0000256" key="4">
    <source>
        <dbReference type="SAM" id="Coils"/>
    </source>
</evidence>
<dbReference type="Pfam" id="PF07701">
    <property type="entry name" value="HNOBA"/>
    <property type="match status" value="2"/>
</dbReference>
<proteinExistence type="predicted"/>
<dbReference type="Gene3D" id="3.30.450.260">
    <property type="entry name" value="Haem NO binding associated domain"/>
    <property type="match status" value="1"/>
</dbReference>
<reference evidence="7 8" key="1">
    <citation type="submission" date="2020-08" db="EMBL/GenBank/DDBJ databases">
        <title>Genomic Encyclopedia of Type Strains, Phase IV (KMG-IV): sequencing the most valuable type-strain genomes for metagenomic binning, comparative biology and taxonomic classification.</title>
        <authorList>
            <person name="Goeker M."/>
        </authorList>
    </citation>
    <scope>NUCLEOTIDE SEQUENCE [LARGE SCALE GENOMIC DNA]</scope>
    <source>
        <strain evidence="7 8">YC6886</strain>
    </source>
</reference>
<dbReference type="Gene3D" id="3.30.450.20">
    <property type="entry name" value="PAS domain"/>
    <property type="match status" value="2"/>
</dbReference>
<evidence type="ECO:0000256" key="1">
    <source>
        <dbReference type="ARBA" id="ARBA00012202"/>
    </source>
</evidence>
<dbReference type="InterPro" id="IPR052155">
    <property type="entry name" value="Biofilm_reg_signaling"/>
</dbReference>
<dbReference type="PANTHER" id="PTHR44757">
    <property type="entry name" value="DIGUANYLATE CYCLASE DGCP"/>
    <property type="match status" value="1"/>
</dbReference>
<keyword evidence="3" id="KW-0141">cGMP biosynthesis</keyword>
<dbReference type="InterPro" id="IPR000014">
    <property type="entry name" value="PAS"/>
</dbReference>
<evidence type="ECO:0000313" key="8">
    <source>
        <dbReference type="Proteomes" id="UP000557717"/>
    </source>
</evidence>
<evidence type="ECO:0000259" key="6">
    <source>
        <dbReference type="PROSITE" id="PS50113"/>
    </source>
</evidence>
<dbReference type="InterPro" id="IPR013767">
    <property type="entry name" value="PAS_fold"/>
</dbReference>
<dbReference type="Proteomes" id="UP000557717">
    <property type="component" value="Unassembled WGS sequence"/>
</dbReference>
<dbReference type="PROSITE" id="PS50113">
    <property type="entry name" value="PAC"/>
    <property type="match status" value="2"/>
</dbReference>
<dbReference type="SMART" id="SM00086">
    <property type="entry name" value="PAC"/>
    <property type="match status" value="2"/>
</dbReference>
<dbReference type="AlphaFoldDB" id="A0A840VAR3"/>
<gene>
    <name evidence="7" type="ORF">HNR46_001123</name>
</gene>
<dbReference type="PROSITE" id="PS50112">
    <property type="entry name" value="PAS"/>
    <property type="match status" value="2"/>
</dbReference>
<dbReference type="SMART" id="SM00091">
    <property type="entry name" value="PAS"/>
    <property type="match status" value="2"/>
</dbReference>
<keyword evidence="8" id="KW-1185">Reference proteome</keyword>
<dbReference type="RefSeq" id="WP_184016571.1">
    <property type="nucleotide sequence ID" value="NZ_JACHFD010000004.1"/>
</dbReference>
<sequence length="479" mass="53973">MKEPSTLPLLPGTFLPEVFPFYFHWNADMTLRALGPSLTKIFPDAQLGQPMAELFRLVSPAGSWEISRFQGGPSVVYLFEIPALGLKLRGQILELHEPASFLMLASPWISNIEDIARLGLSIDDFAPHDQTMDLLQMVLSYRISIDDLKKLADSLTEQRARMHAQQAEARKLALVAARTDNAVVVTDAEGRIEWVNDGFTRITGWKLDEVIKKRPGSFLQGPDTDPETIALIHNKLIHAEPVTAQILNYSKNGRKYWVDLEIQPIHDEDGRLINFMAIESDITSQRESERQLRETAALQHAMLQSAGYAIIAADTTGIIRLFNPAAERLLGYTASELIGLVTPGVFHDPDEVAEYSRQLSHELGFPVEPGFETFVAKARRGRIDQREWTYIRKDGVRIPVLLSVTALTDDQQITGFLGLATNLTEMKKAEERVRNTLSELERLNRVMMNREERVLELKQEINELCQIHGLAPKYPSALD</sequence>
<dbReference type="InterPro" id="IPR011645">
    <property type="entry name" value="HNOB_dom_associated"/>
</dbReference>
<dbReference type="InterPro" id="IPR000700">
    <property type="entry name" value="PAS-assoc_C"/>
</dbReference>
<feature type="domain" description="PAS" evidence="5">
    <location>
        <begin position="295"/>
        <end position="363"/>
    </location>
</feature>
<protein>
    <recommendedName>
        <fullName evidence="1">guanylate cyclase</fullName>
        <ecNumber evidence="1">4.6.1.2</ecNumber>
    </recommendedName>
</protein>
<dbReference type="GO" id="GO:0000166">
    <property type="term" value="F:nucleotide binding"/>
    <property type="evidence" value="ECO:0007669"/>
    <property type="project" value="UniProtKB-KW"/>
</dbReference>
<evidence type="ECO:0000256" key="3">
    <source>
        <dbReference type="ARBA" id="ARBA00023293"/>
    </source>
</evidence>
<name>A0A840VAR3_9BACT</name>
<dbReference type="Pfam" id="PF13426">
    <property type="entry name" value="PAS_9"/>
    <property type="match status" value="1"/>
</dbReference>
<dbReference type="InterPro" id="IPR001610">
    <property type="entry name" value="PAC"/>
</dbReference>
<keyword evidence="4" id="KW-0175">Coiled coil</keyword>
<dbReference type="EC" id="4.6.1.2" evidence="1"/>
<feature type="coiled-coil region" evidence="4">
    <location>
        <begin position="423"/>
        <end position="460"/>
    </location>
</feature>
<evidence type="ECO:0000259" key="5">
    <source>
        <dbReference type="PROSITE" id="PS50112"/>
    </source>
</evidence>
<feature type="domain" description="PAC" evidence="6">
    <location>
        <begin position="240"/>
        <end position="294"/>
    </location>
</feature>
<feature type="domain" description="PAC" evidence="6">
    <location>
        <begin position="384"/>
        <end position="435"/>
    </location>
</feature>
<keyword evidence="2" id="KW-0547">Nucleotide-binding</keyword>
<dbReference type="EMBL" id="JACHFD010000004">
    <property type="protein sequence ID" value="MBB5350889.1"/>
    <property type="molecule type" value="Genomic_DNA"/>
</dbReference>
<evidence type="ECO:0000256" key="2">
    <source>
        <dbReference type="ARBA" id="ARBA00022741"/>
    </source>
</evidence>
<organism evidence="7 8">
    <name type="scientific">Haloferula luteola</name>
    <dbReference type="NCBI Taxonomy" id="595692"/>
    <lineage>
        <taxon>Bacteria</taxon>
        <taxon>Pseudomonadati</taxon>
        <taxon>Verrucomicrobiota</taxon>
        <taxon>Verrucomicrobiia</taxon>
        <taxon>Verrucomicrobiales</taxon>
        <taxon>Verrucomicrobiaceae</taxon>
        <taxon>Haloferula</taxon>
    </lineage>
</organism>
<accession>A0A840VAR3</accession>
<comment type="caution">
    <text evidence="7">The sequence shown here is derived from an EMBL/GenBank/DDBJ whole genome shotgun (WGS) entry which is preliminary data.</text>
</comment>
<dbReference type="NCBIfam" id="TIGR00229">
    <property type="entry name" value="sensory_box"/>
    <property type="match status" value="2"/>
</dbReference>
<dbReference type="Pfam" id="PF00989">
    <property type="entry name" value="PAS"/>
    <property type="match status" value="1"/>
</dbReference>
<feature type="domain" description="PAS" evidence="5">
    <location>
        <begin position="168"/>
        <end position="213"/>
    </location>
</feature>
<dbReference type="CDD" id="cd00130">
    <property type="entry name" value="PAS"/>
    <property type="match status" value="2"/>
</dbReference>
<dbReference type="PANTHER" id="PTHR44757:SF2">
    <property type="entry name" value="BIOFILM ARCHITECTURE MAINTENANCE PROTEIN MBAA"/>
    <property type="match status" value="1"/>
</dbReference>
<dbReference type="GO" id="GO:0004383">
    <property type="term" value="F:guanylate cyclase activity"/>
    <property type="evidence" value="ECO:0007669"/>
    <property type="project" value="UniProtKB-EC"/>
</dbReference>
<dbReference type="InterPro" id="IPR035965">
    <property type="entry name" value="PAS-like_dom_sf"/>
</dbReference>
<dbReference type="InterPro" id="IPR042463">
    <property type="entry name" value="HNOB_dom_associated_sf"/>
</dbReference>
<dbReference type="GO" id="GO:0006355">
    <property type="term" value="P:regulation of DNA-templated transcription"/>
    <property type="evidence" value="ECO:0007669"/>
    <property type="project" value="InterPro"/>
</dbReference>
<dbReference type="SUPFAM" id="SSF55785">
    <property type="entry name" value="PYP-like sensor domain (PAS domain)"/>
    <property type="match status" value="2"/>
</dbReference>
<evidence type="ECO:0000313" key="7">
    <source>
        <dbReference type="EMBL" id="MBB5350889.1"/>
    </source>
</evidence>